<feature type="domain" description="Protein translocase subunit SecDF P1" evidence="12">
    <location>
        <begin position="60"/>
        <end position="117"/>
    </location>
</feature>
<evidence type="ECO:0000259" key="13">
    <source>
        <dbReference type="Pfam" id="PF22599"/>
    </source>
</evidence>
<dbReference type="Pfam" id="PF07549">
    <property type="entry name" value="Sec_GG"/>
    <property type="match status" value="1"/>
</dbReference>
<dbReference type="EMBL" id="SMBP01000001">
    <property type="protein sequence ID" value="TCU63629.1"/>
    <property type="molecule type" value="Genomic_DNA"/>
</dbReference>
<comment type="subunit">
    <text evidence="9">Forms a complex with SecF. Part of the essential Sec protein translocation apparatus which comprises SecA, SecYEG and auxiliary proteins SecDF. Other proteins may also be involved.</text>
</comment>
<feature type="transmembrane region" description="Helical" evidence="9">
    <location>
        <begin position="351"/>
        <end position="373"/>
    </location>
</feature>
<comment type="subcellular location">
    <subcellularLocation>
        <location evidence="1 9">Cell membrane</location>
        <topology evidence="1 9">Multi-pass membrane protein</topology>
    </subcellularLocation>
</comment>
<evidence type="ECO:0000256" key="9">
    <source>
        <dbReference type="HAMAP-Rule" id="MF_01463"/>
    </source>
</evidence>
<comment type="caution">
    <text evidence="14">The sequence shown here is derived from an EMBL/GenBank/DDBJ whole genome shotgun (WGS) entry which is preliminary data.</text>
</comment>
<comment type="similarity">
    <text evidence="9">Belongs to the SecD/SecF family. SecD subfamily.</text>
</comment>
<evidence type="ECO:0000259" key="12">
    <source>
        <dbReference type="Pfam" id="PF21760"/>
    </source>
</evidence>
<dbReference type="GO" id="GO:0006605">
    <property type="term" value="P:protein targeting"/>
    <property type="evidence" value="ECO:0007669"/>
    <property type="project" value="UniProtKB-UniRule"/>
</dbReference>
<dbReference type="InterPro" id="IPR022646">
    <property type="entry name" value="SecD/SecF_CS"/>
</dbReference>
<dbReference type="InterPro" id="IPR005665">
    <property type="entry name" value="SecF_bac"/>
</dbReference>
<keyword evidence="6 9" id="KW-1133">Transmembrane helix</keyword>
<dbReference type="Proteomes" id="UP000295773">
    <property type="component" value="Unassembled WGS sequence"/>
</dbReference>
<dbReference type="PRINTS" id="PR01755">
    <property type="entry name" value="SECFTRNLCASE"/>
</dbReference>
<protein>
    <recommendedName>
        <fullName evidence="9 10">Multifunctional fusion protein</fullName>
    </recommendedName>
    <domain>
        <recommendedName>
            <fullName evidence="9">Protein translocase subunit SecD</fullName>
        </recommendedName>
    </domain>
    <domain>
        <recommendedName>
            <fullName evidence="10">Protein-export membrane protein SecF</fullName>
        </recommendedName>
    </domain>
</protein>
<feature type="transmembrane region" description="Helical" evidence="9">
    <location>
        <begin position="681"/>
        <end position="703"/>
    </location>
</feature>
<organism evidence="14 15">
    <name type="scientific">Longicatena caecimuris</name>
    <dbReference type="NCBI Taxonomy" id="1796635"/>
    <lineage>
        <taxon>Bacteria</taxon>
        <taxon>Bacillati</taxon>
        <taxon>Bacillota</taxon>
        <taxon>Erysipelotrichia</taxon>
        <taxon>Erysipelotrichales</taxon>
        <taxon>Erysipelotrichaceae</taxon>
        <taxon>Longicatena</taxon>
    </lineage>
</organism>
<feature type="domain" description="Protein export membrane protein SecD/SecF C-terminal" evidence="11">
    <location>
        <begin position="241"/>
        <end position="406"/>
    </location>
</feature>
<dbReference type="InterPro" id="IPR054384">
    <property type="entry name" value="SecDF_P1_head"/>
</dbReference>
<evidence type="ECO:0000313" key="15">
    <source>
        <dbReference type="Proteomes" id="UP000295773"/>
    </source>
</evidence>
<dbReference type="Gene3D" id="1.20.1640.10">
    <property type="entry name" value="Multidrug efflux transporter AcrB transmembrane domain"/>
    <property type="match status" value="2"/>
</dbReference>
<dbReference type="Pfam" id="PF22599">
    <property type="entry name" value="SecDF_P1_head"/>
    <property type="match status" value="1"/>
</dbReference>
<feature type="transmembrane region" description="Helical" evidence="9">
    <location>
        <begin position="569"/>
        <end position="590"/>
    </location>
</feature>
<feature type="transmembrane region" description="Helical" evidence="9">
    <location>
        <begin position="379"/>
        <end position="403"/>
    </location>
</feature>
<feature type="domain" description="Protein export membrane protein SecD/SecF C-terminal" evidence="11">
    <location>
        <begin position="547"/>
        <end position="733"/>
    </location>
</feature>
<dbReference type="PANTHER" id="PTHR30081:SF1">
    <property type="entry name" value="PROTEIN TRANSLOCASE SUBUNIT SECD"/>
    <property type="match status" value="1"/>
</dbReference>
<keyword evidence="15" id="KW-1185">Reference proteome</keyword>
<feature type="transmembrane region" description="Helical" evidence="9">
    <location>
        <begin position="252"/>
        <end position="273"/>
    </location>
</feature>
<dbReference type="HAMAP" id="MF_01464_B">
    <property type="entry name" value="SecF_B"/>
    <property type="match status" value="1"/>
</dbReference>
<dbReference type="Pfam" id="PF21760">
    <property type="entry name" value="SecD_1st"/>
    <property type="match status" value="1"/>
</dbReference>
<dbReference type="AlphaFoldDB" id="A0A4R3TM87"/>
<dbReference type="PANTHER" id="PTHR30081">
    <property type="entry name" value="PROTEIN-EXPORT MEMBRANE PROTEIN SEC"/>
    <property type="match status" value="1"/>
</dbReference>
<accession>A0A4R3TM87</accession>
<evidence type="ECO:0000259" key="11">
    <source>
        <dbReference type="Pfam" id="PF02355"/>
    </source>
</evidence>
<reference evidence="14 15" key="1">
    <citation type="submission" date="2019-03" db="EMBL/GenBank/DDBJ databases">
        <title>Genomic Encyclopedia of Type Strains, Phase IV (KMG-IV): sequencing the most valuable type-strain genomes for metagenomic binning, comparative biology and taxonomic classification.</title>
        <authorList>
            <person name="Goeker M."/>
        </authorList>
    </citation>
    <scope>NUCLEOTIDE SEQUENCE [LARGE SCALE GENOMIC DNA]</scope>
    <source>
        <strain evidence="14 15">DSM 29481</strain>
    </source>
</reference>
<keyword evidence="3 9" id="KW-1003">Cell membrane</keyword>
<dbReference type="InterPro" id="IPR048631">
    <property type="entry name" value="SecD_1st"/>
</dbReference>
<evidence type="ECO:0000256" key="1">
    <source>
        <dbReference type="ARBA" id="ARBA00004651"/>
    </source>
</evidence>
<dbReference type="GO" id="GO:0005886">
    <property type="term" value="C:plasma membrane"/>
    <property type="evidence" value="ECO:0007669"/>
    <property type="project" value="UniProtKB-SubCell"/>
</dbReference>
<gene>
    <name evidence="10" type="primary">secF</name>
    <name evidence="9" type="synonym">secD</name>
    <name evidence="14" type="ORF">EDD61_101283</name>
</gene>
<dbReference type="InterPro" id="IPR005791">
    <property type="entry name" value="SecD"/>
</dbReference>
<evidence type="ECO:0000313" key="14">
    <source>
        <dbReference type="EMBL" id="TCU63629.1"/>
    </source>
</evidence>
<dbReference type="InterPro" id="IPR022645">
    <property type="entry name" value="SecD/SecF_bac"/>
</dbReference>
<feature type="transmembrane region" description="Helical" evidence="9">
    <location>
        <begin position="597"/>
        <end position="620"/>
    </location>
</feature>
<dbReference type="NCBIfam" id="TIGR00916">
    <property type="entry name" value="2A0604s01"/>
    <property type="match status" value="1"/>
</dbReference>
<dbReference type="SUPFAM" id="SSF82866">
    <property type="entry name" value="Multidrug efflux transporter AcrB transmembrane domain"/>
    <property type="match status" value="2"/>
</dbReference>
<evidence type="ECO:0000256" key="10">
    <source>
        <dbReference type="HAMAP-Rule" id="MF_01464"/>
    </source>
</evidence>
<feature type="domain" description="SecDF P1 head subdomain" evidence="13">
    <location>
        <begin position="131"/>
        <end position="234"/>
    </location>
</feature>
<sequence length="762" mass="83323">MKKSRLVVFGITVLTILAVIVTCSGMIKDNMRLGLDLQGGFEILYEVSPLDGKKMPSMSAVAESVNKRVDVLGVNEPDITVEGNNRIRVQLAGVKNADQARRVISSTANLTFRDVNDNLLMDASVLKEGGASVTTDQYGNPVVSLKLADQSKFYEVTKKVAAMGDGQNLMVAWLDFDQATDSYAAEKTKEKPKYISAASVKEGINSTSAQISGNFSKDEANELKDLINSGSLPVKMVESYSNAVTADYGIDAFSTTMMAGAVGIALIMLFMILYYRLPGVISAITIASYVFVVFLINNLMGAVFTLSGIAALVLGVGMAVDSNILTFERIRDALYSGRSVKTAFYEGSSKSFVTIFDAQFTTFISALILFIFGTGSVKGFATMLIVSTISTLLVIVFVAKFLLKMLVDSGKLDDKKSWFGVKKNQIPSVANGESRFYYGRFKGFDFVGKAKYFIFTSLTIMVIAIGCMGFNGFKGDGILNFGIDFTSGTKITVQSDSAIKADELKTQLKSLGIHANSVKINGDKNEIAHVFVKEAVNTSTMEKAKTALKATYKHDVSDSTVTPVIGRELVRKAIVISVLAWIGVMIYISLRFKWDYALSGIIALIHDVFIILCFCAIFRLEVNTEIIAVMLAIIGYSINNSIVVFDRIRDQVKENRHEKLDQVKYKEIVNIALQNTATRSILSTFTTVLPVICLLGLGSNAIFTFCLALFIGLIAGAGSSLFIAAQVWYQLRMREKPKSKKVHKKHKKEAVEEMIVPGLNDY</sequence>
<dbReference type="GO" id="GO:0043952">
    <property type="term" value="P:protein transport by the Sec complex"/>
    <property type="evidence" value="ECO:0007669"/>
    <property type="project" value="UniProtKB-UniRule"/>
</dbReference>
<feature type="transmembrane region" description="Helical" evidence="9">
    <location>
        <begin position="709"/>
        <end position="731"/>
    </location>
</feature>
<evidence type="ECO:0000256" key="4">
    <source>
        <dbReference type="ARBA" id="ARBA00022692"/>
    </source>
</evidence>
<dbReference type="HAMAP" id="MF_01463_B">
    <property type="entry name" value="SecD_B"/>
    <property type="match status" value="1"/>
</dbReference>
<dbReference type="GO" id="GO:0015450">
    <property type="term" value="F:protein-transporting ATPase activity"/>
    <property type="evidence" value="ECO:0007669"/>
    <property type="project" value="InterPro"/>
</dbReference>
<dbReference type="RefSeq" id="WP_008688677.1">
    <property type="nucleotide sequence ID" value="NZ_AP024510.1"/>
</dbReference>
<keyword evidence="4 9" id="KW-0812">Transmembrane</keyword>
<feature type="transmembrane region" description="Helical" evidence="9">
    <location>
        <begin position="452"/>
        <end position="473"/>
    </location>
</feature>
<comment type="similarity">
    <text evidence="10">Belongs to the SecD/SecF family. SecF subfamily.</text>
</comment>
<keyword evidence="2 9" id="KW-0813">Transport</keyword>
<keyword evidence="7 9" id="KW-0811">Translocation</keyword>
<dbReference type="NCBIfam" id="TIGR00966">
    <property type="entry name" value="transloc_SecF"/>
    <property type="match status" value="1"/>
</dbReference>
<comment type="caution">
    <text evidence="9">Lacks conserved residue(s) required for the propagation of feature annotation.</text>
</comment>
<evidence type="ECO:0000256" key="7">
    <source>
        <dbReference type="ARBA" id="ARBA00023010"/>
    </source>
</evidence>
<dbReference type="GeneID" id="73795514"/>
<evidence type="ECO:0000256" key="8">
    <source>
        <dbReference type="ARBA" id="ARBA00023136"/>
    </source>
</evidence>
<evidence type="ECO:0000256" key="2">
    <source>
        <dbReference type="ARBA" id="ARBA00022448"/>
    </source>
</evidence>
<dbReference type="GO" id="GO:0065002">
    <property type="term" value="P:intracellular protein transmembrane transport"/>
    <property type="evidence" value="ECO:0007669"/>
    <property type="project" value="UniProtKB-UniRule"/>
</dbReference>
<evidence type="ECO:0000256" key="3">
    <source>
        <dbReference type="ARBA" id="ARBA00022475"/>
    </source>
</evidence>
<dbReference type="Pfam" id="PF02355">
    <property type="entry name" value="SecD_SecF_C"/>
    <property type="match status" value="2"/>
</dbReference>
<evidence type="ECO:0000256" key="6">
    <source>
        <dbReference type="ARBA" id="ARBA00022989"/>
    </source>
</evidence>
<comment type="subunit">
    <text evidence="10">Forms a complex with SecD. Part of the essential Sec protein translocation apparatus which comprises SecA, SecYEG and auxiliary proteins SecDF. Other proteins may also be involved.</text>
</comment>
<dbReference type="InterPro" id="IPR022813">
    <property type="entry name" value="SecD/SecF_arch_bac"/>
</dbReference>
<proteinExistence type="inferred from homology"/>
<comment type="function">
    <text evidence="9">Part of the Sec protein translocase complex. Interacts with the SecYEG preprotein conducting channel. SecDF uses the proton motive force (PMF) to complete protein translocation after the ATP-dependent function of SecA.</text>
</comment>
<dbReference type="NCBIfam" id="TIGR01129">
    <property type="entry name" value="secD"/>
    <property type="match status" value="1"/>
</dbReference>
<dbReference type="InterPro" id="IPR048634">
    <property type="entry name" value="SecD_SecF_C"/>
</dbReference>
<dbReference type="InterPro" id="IPR055344">
    <property type="entry name" value="SecD_SecF_C_bact"/>
</dbReference>
<keyword evidence="5 9" id="KW-0653">Protein transport</keyword>
<evidence type="ECO:0000256" key="5">
    <source>
        <dbReference type="ARBA" id="ARBA00022927"/>
    </source>
</evidence>
<name>A0A4R3TM87_9FIRM</name>
<dbReference type="Gene3D" id="3.30.70.3220">
    <property type="match status" value="1"/>
</dbReference>
<keyword evidence="8 9" id="KW-0472">Membrane</keyword>